<evidence type="ECO:0000313" key="3">
    <source>
        <dbReference type="Proteomes" id="UP000198827"/>
    </source>
</evidence>
<dbReference type="AlphaFoldDB" id="A0A1H0M2C4"/>
<sequence length="92" mass="10247">MTANPAIHDERETAMTERHEKHKETLSNGCKIEVRAEILGDGSLKMFIGVYRPDGSVIEEDEHPSPHLLDLEGAMDWAIDIAKGIGNKQHTL</sequence>
<organism evidence="2 3">
    <name type="scientific">Pseudomonas arsenicoxydans</name>
    <dbReference type="NCBI Taxonomy" id="702115"/>
    <lineage>
        <taxon>Bacteria</taxon>
        <taxon>Pseudomonadati</taxon>
        <taxon>Pseudomonadota</taxon>
        <taxon>Gammaproteobacteria</taxon>
        <taxon>Pseudomonadales</taxon>
        <taxon>Pseudomonadaceae</taxon>
        <taxon>Pseudomonas</taxon>
    </lineage>
</organism>
<gene>
    <name evidence="2" type="ORF">SAMN04489798_3748</name>
</gene>
<evidence type="ECO:0000256" key="1">
    <source>
        <dbReference type="SAM" id="MobiDB-lite"/>
    </source>
</evidence>
<feature type="region of interest" description="Disordered" evidence="1">
    <location>
        <begin position="1"/>
        <end position="26"/>
    </location>
</feature>
<accession>A0A1H0M2C4</accession>
<dbReference type="EMBL" id="LT629705">
    <property type="protein sequence ID" value="SDO74612.1"/>
    <property type="molecule type" value="Genomic_DNA"/>
</dbReference>
<name>A0A1H0M2C4_9PSED</name>
<protein>
    <submittedName>
        <fullName evidence="2">Uncharacterized protein</fullName>
    </submittedName>
</protein>
<evidence type="ECO:0000313" key="2">
    <source>
        <dbReference type="EMBL" id="SDO74612.1"/>
    </source>
</evidence>
<reference evidence="2 3" key="1">
    <citation type="submission" date="2016-10" db="EMBL/GenBank/DDBJ databases">
        <authorList>
            <person name="de Groot N.N."/>
        </authorList>
    </citation>
    <scope>NUCLEOTIDE SEQUENCE [LARGE SCALE GENOMIC DNA]</scope>
    <source>
        <strain evidence="2 3">CECT 7543</strain>
    </source>
</reference>
<proteinExistence type="predicted"/>
<dbReference type="Proteomes" id="UP000198827">
    <property type="component" value="Chromosome I"/>
</dbReference>
<feature type="compositionally biased region" description="Basic and acidic residues" evidence="1">
    <location>
        <begin position="7"/>
        <end position="25"/>
    </location>
</feature>